<feature type="transmembrane region" description="Helical" evidence="14">
    <location>
        <begin position="553"/>
        <end position="571"/>
    </location>
</feature>
<protein>
    <recommendedName>
        <fullName evidence="4 14">GPI ethanolamine phosphate transferase 1</fullName>
        <ecNumber evidence="14">2.-.-.-</ecNumber>
    </recommendedName>
</protein>
<feature type="transmembrane region" description="Helical" evidence="14">
    <location>
        <begin position="976"/>
        <end position="1000"/>
    </location>
</feature>
<keyword evidence="11" id="KW-0325">Glycoprotein</keyword>
<feature type="transmembrane region" description="Helical" evidence="14">
    <location>
        <begin position="583"/>
        <end position="607"/>
    </location>
</feature>
<feature type="domain" description="GPI ethanolamine phosphate transferase 1 C-terminal" evidence="16">
    <location>
        <begin position="471"/>
        <end position="969"/>
    </location>
</feature>
<dbReference type="Pfam" id="PF01663">
    <property type="entry name" value="Phosphodiest"/>
    <property type="match status" value="1"/>
</dbReference>
<evidence type="ECO:0000313" key="17">
    <source>
        <dbReference type="EMBL" id="KAF5352092.1"/>
    </source>
</evidence>
<feature type="transmembrane region" description="Helical" evidence="14">
    <location>
        <begin position="910"/>
        <end position="938"/>
    </location>
</feature>
<comment type="subcellular location">
    <subcellularLocation>
        <location evidence="1 14">Endoplasmic reticulum membrane</location>
        <topology evidence="1 14">Multi-pass membrane protein</topology>
    </subcellularLocation>
</comment>
<comment type="similarity">
    <text evidence="3 14">Belongs to the PIGG/PIGN/PIGO family. PIGN subfamily.</text>
</comment>
<evidence type="ECO:0000256" key="9">
    <source>
        <dbReference type="ARBA" id="ARBA00022989"/>
    </source>
</evidence>
<dbReference type="InterPro" id="IPR002591">
    <property type="entry name" value="Phosphodiest/P_Trfase"/>
</dbReference>
<keyword evidence="7 14" id="KW-0812">Transmembrane</keyword>
<sequence length="1018" mass="112911">MGNYQTLLLLGLLFHISFIYSVFDCYFTSPVVHGMQRFSLASQAPAKRLVLIVGDGLRADLLFEKNGFPRNVDAPEVVAPHLRSIVEERGAFGVSHTRVPTESRPGHVAIIAGMYEDVSAVTKGWKTNPVDFDSVFNQSSHTYSFGSPDILPMFARGAVEGKVLEWTYHEDGEDFTKDATALDTWVLDQLRTLLRNASDTSNPHSAQLSHDLHQPQTIFFLHLLGLDTTGHSYRPFSQEYMRNIQVVDDIVKDVEVLMKDFYGEEETAYVFTADHGMSLIGNHGDGHPDNTRTPVVVWGKGLRGPLPDPSSSTHDEYSAPWELGHLYRQDLSQADLAPLMSTLLGLEWPVNSVGVLPGIQASTKGFLDLSDEEMARAAEVNAKMILEHYCVKHELKRSKKFIYKPFLPLEEITTAASSPSQDNTDTPSSSPIPIPIPNHQHHLSVIKDAISSGSFAYAREQAYNLIQLGLEGLRYVETYDRTLIRGIVVAAYLGWATYAALRIGVFGGTFGGSLTQTKTISKLIAFGVFAAFCAMFYLEHAPWTYYIYIGWPVWFWGEVVGEVLPLILTSVKREGKGSDKPGMGALLLSVLGVAGLEVGALGCMVIGYTHRIVWSLGFVLMGVVWPLGFWPSSDNKSKSKDAVQLGKLRWLWMGSSIANAVFPLLNVNKEERLEVIISAGFLMLAIGGSYTWQLSKRRKEEERALVVQFCVQLLLIVLMMLATRGSALSLQAKQGLPLVWQSLGWIVILLSPALAFGSPISHLPHSPGYNRVVKSEKGNDQGDQRLFHPNPITSRFMQYTLGLGPLFIILSISDEALFFVCYSVEMWAWVRVEGALGRIKDSQRQNGAGKSQKDASNTQAAYQFTLSSLRIALFFLFFVQAAFFGTGNVASISSFYLSPVYRLIPVFNPFFMAVPLICKIISPYVLLSIAVASLTYALELPQFSLFLLALTITDGMTLVFFFMVRDTGSWLEIGQTISFFIITNLLTLWSGGVCAVGEFLMRNVLVRRSGNERKVKVN</sequence>
<dbReference type="SUPFAM" id="SSF53649">
    <property type="entry name" value="Alkaline phosphatase-like"/>
    <property type="match status" value="1"/>
</dbReference>
<dbReference type="InterPro" id="IPR007070">
    <property type="entry name" value="GPI_EtnP_transferase_1"/>
</dbReference>
<dbReference type="InterPro" id="IPR017852">
    <property type="entry name" value="GPI_EtnP_transferase_1_C"/>
</dbReference>
<feature type="transmembrane region" description="Helical" evidence="14">
    <location>
        <begin position="673"/>
        <end position="692"/>
    </location>
</feature>
<feature type="transmembrane region" description="Helical" evidence="14">
    <location>
        <begin position="650"/>
        <end position="667"/>
    </location>
</feature>
<feature type="transmembrane region" description="Helical" evidence="14">
    <location>
        <begin position="871"/>
        <end position="898"/>
    </location>
</feature>
<organism evidence="17 18">
    <name type="scientific">Tetrapyrgos nigripes</name>
    <dbReference type="NCBI Taxonomy" id="182062"/>
    <lineage>
        <taxon>Eukaryota</taxon>
        <taxon>Fungi</taxon>
        <taxon>Dikarya</taxon>
        <taxon>Basidiomycota</taxon>
        <taxon>Agaricomycotina</taxon>
        <taxon>Agaricomycetes</taxon>
        <taxon>Agaricomycetidae</taxon>
        <taxon>Agaricales</taxon>
        <taxon>Marasmiineae</taxon>
        <taxon>Marasmiaceae</taxon>
        <taxon>Tetrapyrgos</taxon>
    </lineage>
</organism>
<evidence type="ECO:0000256" key="13">
    <source>
        <dbReference type="ARBA" id="ARBA00024850"/>
    </source>
</evidence>
<feature type="transmembrane region" description="Helical" evidence="14">
    <location>
        <begin position="483"/>
        <end position="507"/>
    </location>
</feature>
<accession>A0A8H5FX85</accession>
<dbReference type="InterPro" id="IPR017850">
    <property type="entry name" value="Alkaline_phosphatase_core_sf"/>
</dbReference>
<reference evidence="17 18" key="1">
    <citation type="journal article" date="2020" name="ISME J.">
        <title>Uncovering the hidden diversity of litter-decomposition mechanisms in mushroom-forming fungi.</title>
        <authorList>
            <person name="Floudas D."/>
            <person name="Bentzer J."/>
            <person name="Ahren D."/>
            <person name="Johansson T."/>
            <person name="Persson P."/>
            <person name="Tunlid A."/>
        </authorList>
    </citation>
    <scope>NUCLEOTIDE SEQUENCE [LARGE SCALE GENOMIC DNA]</scope>
    <source>
        <strain evidence="17 18">CBS 291.85</strain>
    </source>
</reference>
<feature type="region of interest" description="Disordered" evidence="15">
    <location>
        <begin position="414"/>
        <end position="433"/>
    </location>
</feature>
<evidence type="ECO:0000256" key="15">
    <source>
        <dbReference type="SAM" id="MobiDB-lite"/>
    </source>
</evidence>
<keyword evidence="10 14" id="KW-0472">Membrane</keyword>
<dbReference type="PANTHER" id="PTHR12250:SF0">
    <property type="entry name" value="GPI ETHANOLAMINE PHOSPHATE TRANSFERASE 1"/>
    <property type="match status" value="1"/>
</dbReference>
<dbReference type="GO" id="GO:0005789">
    <property type="term" value="C:endoplasmic reticulum membrane"/>
    <property type="evidence" value="ECO:0007669"/>
    <property type="project" value="UniProtKB-SubCell"/>
</dbReference>
<evidence type="ECO:0000256" key="14">
    <source>
        <dbReference type="RuleBase" id="RU367138"/>
    </source>
</evidence>
<dbReference type="FunFam" id="3.40.720.10:FF:000015">
    <property type="entry name" value="GPI ethanolamine phosphate transferase 1"/>
    <property type="match status" value="1"/>
</dbReference>
<keyword evidence="18" id="KW-1185">Reference proteome</keyword>
<comment type="caution">
    <text evidence="17">The sequence shown here is derived from an EMBL/GenBank/DDBJ whole genome shotgun (WGS) entry which is preliminary data.</text>
</comment>
<evidence type="ECO:0000256" key="10">
    <source>
        <dbReference type="ARBA" id="ARBA00023136"/>
    </source>
</evidence>
<evidence type="ECO:0000259" key="16">
    <source>
        <dbReference type="Pfam" id="PF04987"/>
    </source>
</evidence>
<evidence type="ECO:0000256" key="4">
    <source>
        <dbReference type="ARBA" id="ARBA00020831"/>
    </source>
</evidence>
<evidence type="ECO:0000256" key="2">
    <source>
        <dbReference type="ARBA" id="ARBA00004687"/>
    </source>
</evidence>
<evidence type="ECO:0000256" key="11">
    <source>
        <dbReference type="ARBA" id="ARBA00023180"/>
    </source>
</evidence>
<feature type="transmembrane region" description="Helical" evidence="14">
    <location>
        <begin position="519"/>
        <end position="538"/>
    </location>
</feature>
<feature type="transmembrane region" description="Helical" evidence="14">
    <location>
        <begin position="945"/>
        <end position="964"/>
    </location>
</feature>
<gene>
    <name evidence="17" type="ORF">D9758_009433</name>
</gene>
<comment type="pathway">
    <text evidence="2 14">Glycolipid biosynthesis; glycosylphosphatidylinositol-anchor biosynthesis.</text>
</comment>
<dbReference type="GO" id="GO:0071555">
    <property type="term" value="P:cell wall organization"/>
    <property type="evidence" value="ECO:0007669"/>
    <property type="project" value="UniProtKB-KW"/>
</dbReference>
<evidence type="ECO:0000256" key="1">
    <source>
        <dbReference type="ARBA" id="ARBA00004477"/>
    </source>
</evidence>
<evidence type="ECO:0000256" key="7">
    <source>
        <dbReference type="ARBA" id="ARBA00022692"/>
    </source>
</evidence>
<evidence type="ECO:0000313" key="18">
    <source>
        <dbReference type="Proteomes" id="UP000559256"/>
    </source>
</evidence>
<dbReference type="Pfam" id="PF04987">
    <property type="entry name" value="PigN"/>
    <property type="match status" value="1"/>
</dbReference>
<dbReference type="Gene3D" id="3.40.720.10">
    <property type="entry name" value="Alkaline Phosphatase, subunit A"/>
    <property type="match status" value="1"/>
</dbReference>
<dbReference type="AlphaFoldDB" id="A0A8H5FX85"/>
<keyword evidence="12" id="KW-0961">Cell wall biogenesis/degradation</keyword>
<evidence type="ECO:0000256" key="8">
    <source>
        <dbReference type="ARBA" id="ARBA00022824"/>
    </source>
</evidence>
<dbReference type="GO" id="GO:0006506">
    <property type="term" value="P:GPI anchor biosynthetic process"/>
    <property type="evidence" value="ECO:0007669"/>
    <property type="project" value="UniProtKB-UniPathway"/>
</dbReference>
<keyword evidence="5 14" id="KW-0337">GPI-anchor biosynthesis</keyword>
<feature type="compositionally biased region" description="Polar residues" evidence="15">
    <location>
        <begin position="414"/>
        <end position="426"/>
    </location>
</feature>
<dbReference type="PANTHER" id="PTHR12250">
    <property type="entry name" value="PHOSPHATIDYLINOSITOL GLYCAN, CLASS N"/>
    <property type="match status" value="1"/>
</dbReference>
<keyword evidence="9 14" id="KW-1133">Transmembrane helix</keyword>
<dbReference type="GO" id="GO:0051377">
    <property type="term" value="F:mannose-ethanolamine phosphotransferase activity"/>
    <property type="evidence" value="ECO:0007669"/>
    <property type="project" value="UniProtKB-UniRule"/>
</dbReference>
<dbReference type="EMBL" id="JAACJM010000068">
    <property type="protein sequence ID" value="KAF5352092.1"/>
    <property type="molecule type" value="Genomic_DNA"/>
</dbReference>
<evidence type="ECO:0000256" key="6">
    <source>
        <dbReference type="ARBA" id="ARBA00022679"/>
    </source>
</evidence>
<evidence type="ECO:0000256" key="12">
    <source>
        <dbReference type="ARBA" id="ARBA00023316"/>
    </source>
</evidence>
<dbReference type="EC" id="2.-.-.-" evidence="14"/>
<dbReference type="CDD" id="cd16020">
    <property type="entry name" value="GPI_EPT_1"/>
    <property type="match status" value="1"/>
</dbReference>
<feature type="transmembrane region" description="Helical" evidence="14">
    <location>
        <begin position="704"/>
        <end position="722"/>
    </location>
</feature>
<keyword evidence="6 14" id="KW-0808">Transferase</keyword>
<comment type="function">
    <text evidence="13 14">Ethanolamine phosphate transferase involved in glycosylphosphatidylinositol-anchor biosynthesis. Transfers ethanolamine phosphate to the first alpha-1,4-linked mannose of the glycosylphosphatidylinositol precursor of GPI-anchor.</text>
</comment>
<keyword evidence="8 14" id="KW-0256">Endoplasmic reticulum</keyword>
<dbReference type="Proteomes" id="UP000559256">
    <property type="component" value="Unassembled WGS sequence"/>
</dbReference>
<evidence type="ECO:0000256" key="3">
    <source>
        <dbReference type="ARBA" id="ARBA00008400"/>
    </source>
</evidence>
<dbReference type="UniPathway" id="UPA00196"/>
<name>A0A8H5FX85_9AGAR</name>
<evidence type="ECO:0000256" key="5">
    <source>
        <dbReference type="ARBA" id="ARBA00022502"/>
    </source>
</evidence>
<dbReference type="OrthoDB" id="2748310at2759"/>
<feature type="transmembrane region" description="Helical" evidence="14">
    <location>
        <begin position="613"/>
        <end position="630"/>
    </location>
</feature>
<dbReference type="InterPro" id="IPR037671">
    <property type="entry name" value="PIGN_N"/>
</dbReference>
<feature type="transmembrane region" description="Helical" evidence="14">
    <location>
        <begin position="742"/>
        <end position="761"/>
    </location>
</feature>
<proteinExistence type="inferred from homology"/>